<dbReference type="AlphaFoldDB" id="G2YMJ7"/>
<proteinExistence type="predicted"/>
<dbReference type="Proteomes" id="UP000008177">
    <property type="component" value="Unplaced contigs"/>
</dbReference>
<evidence type="ECO:0000313" key="2">
    <source>
        <dbReference type="Proteomes" id="UP000008177"/>
    </source>
</evidence>
<reference evidence="2" key="1">
    <citation type="journal article" date="2011" name="PLoS Genet.">
        <title>Genomic analysis of the necrotrophic fungal pathogens Sclerotinia sclerotiorum and Botrytis cinerea.</title>
        <authorList>
            <person name="Amselem J."/>
            <person name="Cuomo C.A."/>
            <person name="van Kan J.A."/>
            <person name="Viaud M."/>
            <person name="Benito E.P."/>
            <person name="Couloux A."/>
            <person name="Coutinho P.M."/>
            <person name="de Vries R.P."/>
            <person name="Dyer P.S."/>
            <person name="Fillinger S."/>
            <person name="Fournier E."/>
            <person name="Gout L."/>
            <person name="Hahn M."/>
            <person name="Kohn L."/>
            <person name="Lapalu N."/>
            <person name="Plummer K.M."/>
            <person name="Pradier J.M."/>
            <person name="Quevillon E."/>
            <person name="Sharon A."/>
            <person name="Simon A."/>
            <person name="ten Have A."/>
            <person name="Tudzynski B."/>
            <person name="Tudzynski P."/>
            <person name="Wincker P."/>
            <person name="Andrew M."/>
            <person name="Anthouard V."/>
            <person name="Beever R.E."/>
            <person name="Beffa R."/>
            <person name="Benoit I."/>
            <person name="Bouzid O."/>
            <person name="Brault B."/>
            <person name="Chen Z."/>
            <person name="Choquer M."/>
            <person name="Collemare J."/>
            <person name="Cotton P."/>
            <person name="Danchin E.G."/>
            <person name="Da Silva C."/>
            <person name="Gautier A."/>
            <person name="Giraud C."/>
            <person name="Giraud T."/>
            <person name="Gonzalez C."/>
            <person name="Grossetete S."/>
            <person name="Guldener U."/>
            <person name="Henrissat B."/>
            <person name="Howlett B.J."/>
            <person name="Kodira C."/>
            <person name="Kretschmer M."/>
            <person name="Lappartient A."/>
            <person name="Leroch M."/>
            <person name="Levis C."/>
            <person name="Mauceli E."/>
            <person name="Neuveglise C."/>
            <person name="Oeser B."/>
            <person name="Pearson M."/>
            <person name="Poulain J."/>
            <person name="Poussereau N."/>
            <person name="Quesneville H."/>
            <person name="Rascle C."/>
            <person name="Schumacher J."/>
            <person name="Segurens B."/>
            <person name="Sexton A."/>
            <person name="Silva E."/>
            <person name="Sirven C."/>
            <person name="Soanes D.M."/>
            <person name="Talbot N.J."/>
            <person name="Templeton M."/>
            <person name="Yandava C."/>
            <person name="Yarden O."/>
            <person name="Zeng Q."/>
            <person name="Rollins J.A."/>
            <person name="Lebrun M.H."/>
            <person name="Dickman M."/>
        </authorList>
    </citation>
    <scope>NUCLEOTIDE SEQUENCE [LARGE SCALE GENOMIC DNA]</scope>
    <source>
        <strain evidence="2">T4</strain>
    </source>
</reference>
<sequence>MTKSKDIHPGRIFILLLHSYHFKSSDVDLSFPYISYHLVLQYPFRINSNIMIKP</sequence>
<dbReference type="HOGENOM" id="CLU_3050098_0_0_1"/>
<gene>
    <name evidence="1" type="ORF">BofuT4_uP137690.1</name>
</gene>
<evidence type="ECO:0000313" key="1">
    <source>
        <dbReference type="EMBL" id="CCD52845.1"/>
    </source>
</evidence>
<accession>G2YMJ7</accession>
<organism evidence="1 2">
    <name type="scientific">Botryotinia fuckeliana (strain T4)</name>
    <name type="common">Noble rot fungus</name>
    <name type="synonym">Botrytis cinerea</name>
    <dbReference type="NCBI Taxonomy" id="999810"/>
    <lineage>
        <taxon>Eukaryota</taxon>
        <taxon>Fungi</taxon>
        <taxon>Dikarya</taxon>
        <taxon>Ascomycota</taxon>
        <taxon>Pezizomycotina</taxon>
        <taxon>Leotiomycetes</taxon>
        <taxon>Helotiales</taxon>
        <taxon>Sclerotiniaceae</taxon>
        <taxon>Botrytis</taxon>
    </lineage>
</organism>
<dbReference type="InParanoid" id="G2YMJ7"/>
<protein>
    <submittedName>
        <fullName evidence="1">Uncharacterized protein</fullName>
    </submittedName>
</protein>
<dbReference type="EMBL" id="FQ790345">
    <property type="protein sequence ID" value="CCD52845.1"/>
    <property type="molecule type" value="Genomic_DNA"/>
</dbReference>
<name>G2YMJ7_BOTF4</name>